<feature type="non-terminal residue" evidence="1">
    <location>
        <position position="88"/>
    </location>
</feature>
<reference evidence="1" key="1">
    <citation type="submission" date="2022-05" db="EMBL/GenBank/DDBJ databases">
        <title>Chromosome-level genome of Chaenocephalus aceratus.</title>
        <authorList>
            <person name="Park H."/>
        </authorList>
    </citation>
    <scope>NUCLEOTIDE SEQUENCE</scope>
    <source>
        <strain evidence="1">KU_202001</strain>
    </source>
</reference>
<dbReference type="Proteomes" id="UP001057452">
    <property type="component" value="Chromosome 23"/>
</dbReference>
<name>A0ACB9VTF4_CHAAC</name>
<keyword evidence="2" id="KW-1185">Reference proteome</keyword>
<evidence type="ECO:0000313" key="1">
    <source>
        <dbReference type="EMBL" id="KAI4803218.1"/>
    </source>
</evidence>
<organism evidence="1 2">
    <name type="scientific">Chaenocephalus aceratus</name>
    <name type="common">Blackfin icefish</name>
    <name type="synonym">Chaenichthys aceratus</name>
    <dbReference type="NCBI Taxonomy" id="36190"/>
    <lineage>
        <taxon>Eukaryota</taxon>
        <taxon>Metazoa</taxon>
        <taxon>Chordata</taxon>
        <taxon>Craniata</taxon>
        <taxon>Vertebrata</taxon>
        <taxon>Euteleostomi</taxon>
        <taxon>Actinopterygii</taxon>
        <taxon>Neopterygii</taxon>
        <taxon>Teleostei</taxon>
        <taxon>Neoteleostei</taxon>
        <taxon>Acanthomorphata</taxon>
        <taxon>Eupercaria</taxon>
        <taxon>Perciformes</taxon>
        <taxon>Notothenioidei</taxon>
        <taxon>Channichthyidae</taxon>
        <taxon>Chaenocephalus</taxon>
    </lineage>
</organism>
<dbReference type="EMBL" id="CM043807">
    <property type="protein sequence ID" value="KAI4803218.1"/>
    <property type="molecule type" value="Genomic_DNA"/>
</dbReference>
<accession>A0ACB9VTF4</accession>
<evidence type="ECO:0000313" key="2">
    <source>
        <dbReference type="Proteomes" id="UP001057452"/>
    </source>
</evidence>
<gene>
    <name evidence="1" type="ORF">KUCAC02_006774</name>
</gene>
<feature type="non-terminal residue" evidence="1">
    <location>
        <position position="1"/>
    </location>
</feature>
<sequence>SAQQRALCDNELLHFQMENVQHAVLRSSLPFSTPLRPTRPTIYLSARRCHATPSYQMIGTGQREEEPLGVEAVENPPQRWYYYQLRAR</sequence>
<comment type="caution">
    <text evidence="1">The sequence shown here is derived from an EMBL/GenBank/DDBJ whole genome shotgun (WGS) entry which is preliminary data.</text>
</comment>
<proteinExistence type="predicted"/>
<protein>
    <submittedName>
        <fullName evidence="1">Uncharacterized protein</fullName>
    </submittedName>
</protein>